<keyword evidence="4" id="KW-0732">Signal</keyword>
<dbReference type="SUPFAM" id="SSF48403">
    <property type="entry name" value="Ankyrin repeat"/>
    <property type="match status" value="2"/>
</dbReference>
<dbReference type="Proteomes" id="UP000218767">
    <property type="component" value="Unassembled WGS sequence"/>
</dbReference>
<dbReference type="PANTHER" id="PTHR24166">
    <property type="entry name" value="ROLLING PEBBLES, ISOFORM B"/>
    <property type="match status" value="1"/>
</dbReference>
<evidence type="ECO:0000256" key="4">
    <source>
        <dbReference type="SAM" id="SignalP"/>
    </source>
</evidence>
<feature type="repeat" description="ANK" evidence="3">
    <location>
        <begin position="122"/>
        <end position="154"/>
    </location>
</feature>
<feature type="repeat" description="ANK" evidence="3">
    <location>
        <begin position="278"/>
        <end position="310"/>
    </location>
</feature>
<feature type="repeat" description="ANK" evidence="3">
    <location>
        <begin position="156"/>
        <end position="188"/>
    </location>
</feature>
<organism evidence="5 6">
    <name type="scientific">SAR86 cluster bacterium</name>
    <dbReference type="NCBI Taxonomy" id="2030880"/>
    <lineage>
        <taxon>Bacteria</taxon>
        <taxon>Pseudomonadati</taxon>
        <taxon>Pseudomonadota</taxon>
        <taxon>Gammaproteobacteria</taxon>
        <taxon>SAR86 cluster</taxon>
    </lineage>
</organism>
<dbReference type="PANTHER" id="PTHR24166:SF48">
    <property type="entry name" value="PROTEIN VAPYRIN"/>
    <property type="match status" value="1"/>
</dbReference>
<feature type="repeat" description="ANK" evidence="3">
    <location>
        <begin position="213"/>
        <end position="245"/>
    </location>
</feature>
<feature type="repeat" description="ANK" evidence="3">
    <location>
        <begin position="56"/>
        <end position="88"/>
    </location>
</feature>
<dbReference type="Pfam" id="PF13857">
    <property type="entry name" value="Ank_5"/>
    <property type="match status" value="1"/>
</dbReference>
<proteinExistence type="predicted"/>
<dbReference type="InterPro" id="IPR002110">
    <property type="entry name" value="Ankyrin_rpt"/>
</dbReference>
<keyword evidence="1" id="KW-0677">Repeat</keyword>
<accession>A0A2A4X4Q2</accession>
<comment type="caution">
    <text evidence="5">The sequence shown here is derived from an EMBL/GenBank/DDBJ whole genome shotgun (WGS) entry which is preliminary data.</text>
</comment>
<dbReference type="Pfam" id="PF00023">
    <property type="entry name" value="Ank"/>
    <property type="match status" value="2"/>
</dbReference>
<reference evidence="6" key="1">
    <citation type="submission" date="2017-08" db="EMBL/GenBank/DDBJ databases">
        <title>A dynamic microbial community with high functional redundancy inhabits the cold, oxic subseafloor aquifer.</title>
        <authorList>
            <person name="Tully B.J."/>
            <person name="Wheat C.G."/>
            <person name="Glazer B.T."/>
            <person name="Huber J.A."/>
        </authorList>
    </citation>
    <scope>NUCLEOTIDE SEQUENCE [LARGE SCALE GENOMIC DNA]</scope>
</reference>
<evidence type="ECO:0000256" key="1">
    <source>
        <dbReference type="ARBA" id="ARBA00022737"/>
    </source>
</evidence>
<keyword evidence="2 3" id="KW-0040">ANK repeat</keyword>
<dbReference type="SMART" id="SM00248">
    <property type="entry name" value="ANK"/>
    <property type="match status" value="10"/>
</dbReference>
<evidence type="ECO:0000256" key="2">
    <source>
        <dbReference type="ARBA" id="ARBA00023043"/>
    </source>
</evidence>
<dbReference type="AlphaFoldDB" id="A0A2A4X4Q2"/>
<dbReference type="Gene3D" id="1.25.40.20">
    <property type="entry name" value="Ankyrin repeat-containing domain"/>
    <property type="match status" value="4"/>
</dbReference>
<dbReference type="PROSITE" id="PS50297">
    <property type="entry name" value="ANK_REP_REGION"/>
    <property type="match status" value="7"/>
</dbReference>
<feature type="repeat" description="ANK" evidence="3">
    <location>
        <begin position="436"/>
        <end position="468"/>
    </location>
</feature>
<dbReference type="EMBL" id="NVUL01000044">
    <property type="protein sequence ID" value="PCI77583.1"/>
    <property type="molecule type" value="Genomic_DNA"/>
</dbReference>
<dbReference type="InterPro" id="IPR050889">
    <property type="entry name" value="Dendritic_Spine_Reg/Scaffold"/>
</dbReference>
<dbReference type="Pfam" id="PF12796">
    <property type="entry name" value="Ank_2"/>
    <property type="match status" value="2"/>
</dbReference>
<sequence>MTKGMRVLTIALAAFIAASVARAETPPLIEAARYQDAAMLQTLLRDGADPDSRQADGATAIHWAVYNENVDALALLIAADADVNAVNRLGASPLYLAAKSGNAELIEQLLKADANPNIAMPMGETPIMTAARAGTSRGIELLLRAGADVNASERSREQTALMWATAQGHVDVARLLIDAGADLEARSKLRSRLMYADATNGGAFDQGITEQLGGYTALLFAARSGDVEMARLLLNNEADIEAVAGNETSALVIATHSGHPVLAGLLLERGADANTVGAGYTALHAAILRGDLETVNALLAHGADPDARLLRPNPVQRASEDWALKTPLVGATPYWIAASFREADIMRALVEGRADPSLTNEGRLSIPRNREDRDSYTAEVVGGFESTVQAAIRGDSTRGRYYVQPNPDPAGEEQLALAAIIVAAEHGADLNHRDYSESTALHDAAARKLPNIVRELAQRGADVNALNSQGQTPLDLAVAAESRGSFFGFNTSVPGPSASEVLLEFRAAHSEQ</sequence>
<feature type="repeat" description="ANK" evidence="3">
    <location>
        <begin position="89"/>
        <end position="121"/>
    </location>
</feature>
<dbReference type="PROSITE" id="PS50088">
    <property type="entry name" value="ANK_REPEAT"/>
    <property type="match status" value="8"/>
</dbReference>
<protein>
    <submittedName>
        <fullName evidence="5">Uncharacterized protein</fullName>
    </submittedName>
</protein>
<name>A0A2A4X4Q2_9GAMM</name>
<evidence type="ECO:0000313" key="5">
    <source>
        <dbReference type="EMBL" id="PCI77583.1"/>
    </source>
</evidence>
<dbReference type="PRINTS" id="PR01415">
    <property type="entry name" value="ANKYRIN"/>
</dbReference>
<evidence type="ECO:0000256" key="3">
    <source>
        <dbReference type="PROSITE-ProRule" id="PRU00023"/>
    </source>
</evidence>
<evidence type="ECO:0000313" key="6">
    <source>
        <dbReference type="Proteomes" id="UP000218767"/>
    </source>
</evidence>
<feature type="chain" id="PRO_5013309001" evidence="4">
    <location>
        <begin position="24"/>
        <end position="512"/>
    </location>
</feature>
<dbReference type="InterPro" id="IPR036770">
    <property type="entry name" value="Ankyrin_rpt-contain_sf"/>
</dbReference>
<feature type="repeat" description="ANK" evidence="3">
    <location>
        <begin position="246"/>
        <end position="278"/>
    </location>
</feature>
<feature type="signal peptide" evidence="4">
    <location>
        <begin position="1"/>
        <end position="23"/>
    </location>
</feature>
<gene>
    <name evidence="5" type="ORF">COB20_07675</name>
</gene>